<evidence type="ECO:0000256" key="1">
    <source>
        <dbReference type="ARBA" id="ARBA00009934"/>
    </source>
</evidence>
<dbReference type="Pfam" id="PF03099">
    <property type="entry name" value="BPL_LplA_LipB"/>
    <property type="match status" value="1"/>
</dbReference>
<dbReference type="InterPro" id="IPR019197">
    <property type="entry name" value="Biotin-prot_ligase_N"/>
</dbReference>
<proteinExistence type="inferred from homology"/>
<dbReference type="SUPFAM" id="SSF55681">
    <property type="entry name" value="Class II aaRS and biotin synthetases"/>
    <property type="match status" value="1"/>
</dbReference>
<comment type="similarity">
    <text evidence="1">Belongs to the biotin--protein ligase family.</text>
</comment>
<dbReference type="CDD" id="cd16442">
    <property type="entry name" value="BPL"/>
    <property type="match status" value="1"/>
</dbReference>
<gene>
    <name evidence="4" type="ORF">SYNPS1DRAFT_12516</name>
</gene>
<dbReference type="Proteomes" id="UP000278143">
    <property type="component" value="Unassembled WGS sequence"/>
</dbReference>
<dbReference type="AlphaFoldDB" id="A0A4P9Z779"/>
<feature type="domain" description="BPL/LPL catalytic" evidence="3">
    <location>
        <begin position="366"/>
        <end position="575"/>
    </location>
</feature>
<keyword evidence="2 4" id="KW-0436">Ligase</keyword>
<evidence type="ECO:0000313" key="5">
    <source>
        <dbReference type="Proteomes" id="UP000278143"/>
    </source>
</evidence>
<dbReference type="Gene3D" id="3.30.930.10">
    <property type="entry name" value="Bira Bifunctional Protein, Domain 2"/>
    <property type="match status" value="1"/>
</dbReference>
<evidence type="ECO:0000259" key="3">
    <source>
        <dbReference type="PROSITE" id="PS51733"/>
    </source>
</evidence>
<dbReference type="NCBIfam" id="TIGR00121">
    <property type="entry name" value="birA_ligase"/>
    <property type="match status" value="1"/>
</dbReference>
<reference evidence="5" key="1">
    <citation type="journal article" date="2018" name="Nat. Microbiol.">
        <title>Leveraging single-cell genomics to expand the fungal tree of life.</title>
        <authorList>
            <person name="Ahrendt S.R."/>
            <person name="Quandt C.A."/>
            <person name="Ciobanu D."/>
            <person name="Clum A."/>
            <person name="Salamov A."/>
            <person name="Andreopoulos B."/>
            <person name="Cheng J.F."/>
            <person name="Woyke T."/>
            <person name="Pelin A."/>
            <person name="Henrissat B."/>
            <person name="Reynolds N.K."/>
            <person name="Benny G.L."/>
            <person name="Smith M.E."/>
            <person name="James T.Y."/>
            <person name="Grigoriev I.V."/>
        </authorList>
    </citation>
    <scope>NUCLEOTIDE SEQUENCE [LARGE SCALE GENOMIC DNA]</scope>
    <source>
        <strain evidence="5">Benny S71-1</strain>
    </source>
</reference>
<dbReference type="GO" id="GO:0005737">
    <property type="term" value="C:cytoplasm"/>
    <property type="evidence" value="ECO:0007669"/>
    <property type="project" value="TreeGrafter"/>
</dbReference>
<dbReference type="GO" id="GO:0004077">
    <property type="term" value="F:biotin--[biotin carboxyl-carrier protein] ligase activity"/>
    <property type="evidence" value="ECO:0007669"/>
    <property type="project" value="InterPro"/>
</dbReference>
<keyword evidence="5" id="KW-1185">Reference proteome</keyword>
<evidence type="ECO:0000313" key="4">
    <source>
        <dbReference type="EMBL" id="RKP27550.1"/>
    </source>
</evidence>
<protein>
    <submittedName>
        <fullName evidence="4">Biotin-protein ligase</fullName>
    </submittedName>
</protein>
<dbReference type="InterPro" id="IPR004408">
    <property type="entry name" value="Biotin_CoA_COase_ligase"/>
</dbReference>
<accession>A0A4P9Z779</accession>
<dbReference type="PANTHER" id="PTHR12835">
    <property type="entry name" value="BIOTIN PROTEIN LIGASE"/>
    <property type="match status" value="1"/>
</dbReference>
<name>A0A4P9Z779_9FUNG</name>
<dbReference type="PANTHER" id="PTHR12835:SF5">
    <property type="entry name" value="BIOTIN--PROTEIN LIGASE"/>
    <property type="match status" value="1"/>
</dbReference>
<sequence>MNILVYDGPGVSPHCLHQTLRTLRTVLGTRYSVQKVGAAALGHEPWEPTAALLVVPGGRDKPYQEALHPAANARIRAYVAAGGRYLGLCAGGYYAGASVEFELGTPLEVHEPRELGFFPGVVRGGVYPGFVYDSEAGARAVPLQLEPGPREALADTVGPSPSSIHIYYNGGGAFVDADQLAGVHVLARYPEGEPAIIMTRVGQGKALLSGVHPEFDGLLLNEQDPVYADTALVAKLRACNRARLALFGHLMREMDLTVEAEHSALPPLTPIWLTGYTTAAVDAIKQRLQSARHASDRTIEGEHDRFAIYDAQEAIPSSPASMEEDSDEKPLLSLVLPSSSYSSSADAMPSGPFSLAAYYKHWQAARSLVEQLRAGAFGAVVMYSETVSSTQTLLEKNDALTRHLPDGTLCVATRQVSGRGRGGNAWVSPTGSLSFSMILRQPINTGLPSPVLVQYLVALAVVDAVRSKPGYEDMPLRLKWPNDIYASIADPAHSDAAPRPVKLGGILVNSSFQAGQFTLVIGCGVNVDNRAPTTSINWLVAMHNEAHGTQLAPFTVEEMLALIVTRLDSFYRQFLQSGFHSLLDLYYQYWLHSGQVVTLADQGAVRARILGITPDYGLLETVAVDVNGAELSPRQLYTLQPDGNSFDMMHNMISNKRS</sequence>
<dbReference type="InterPro" id="IPR029062">
    <property type="entry name" value="Class_I_gatase-like"/>
</dbReference>
<dbReference type="Pfam" id="PF09825">
    <property type="entry name" value="BPL_N"/>
    <property type="match status" value="1"/>
</dbReference>
<dbReference type="EMBL" id="KZ989188">
    <property type="protein sequence ID" value="RKP27550.1"/>
    <property type="molecule type" value="Genomic_DNA"/>
</dbReference>
<evidence type="ECO:0000256" key="2">
    <source>
        <dbReference type="ARBA" id="ARBA00022598"/>
    </source>
</evidence>
<dbReference type="PROSITE" id="PS51733">
    <property type="entry name" value="BPL_LPL_CATALYTIC"/>
    <property type="match status" value="1"/>
</dbReference>
<dbReference type="SUPFAM" id="SSF52317">
    <property type="entry name" value="Class I glutamine amidotransferase-like"/>
    <property type="match status" value="1"/>
</dbReference>
<dbReference type="InterPro" id="IPR045864">
    <property type="entry name" value="aa-tRNA-synth_II/BPL/LPL"/>
</dbReference>
<organism evidence="4 5">
    <name type="scientific">Syncephalis pseudoplumigaleata</name>
    <dbReference type="NCBI Taxonomy" id="1712513"/>
    <lineage>
        <taxon>Eukaryota</taxon>
        <taxon>Fungi</taxon>
        <taxon>Fungi incertae sedis</taxon>
        <taxon>Zoopagomycota</taxon>
        <taxon>Zoopagomycotina</taxon>
        <taxon>Zoopagomycetes</taxon>
        <taxon>Zoopagales</taxon>
        <taxon>Piptocephalidaceae</taxon>
        <taxon>Syncephalis</taxon>
    </lineage>
</organism>
<dbReference type="CDD" id="cd03144">
    <property type="entry name" value="GATase1_ScBLP_like"/>
    <property type="match status" value="1"/>
</dbReference>
<dbReference type="InterPro" id="IPR004143">
    <property type="entry name" value="BPL_LPL_catalytic"/>
</dbReference>
<dbReference type="Gene3D" id="3.40.50.880">
    <property type="match status" value="1"/>
</dbReference>
<dbReference type="OrthoDB" id="10250105at2759"/>